<evidence type="ECO:0000256" key="12">
    <source>
        <dbReference type="ARBA" id="ARBA00038900"/>
    </source>
</evidence>
<dbReference type="Proteomes" id="UP000233040">
    <property type="component" value="Unassembled WGS sequence"/>
</dbReference>
<evidence type="ECO:0000256" key="5">
    <source>
        <dbReference type="ARBA" id="ARBA00022703"/>
    </source>
</evidence>
<keyword evidence="7" id="KW-0378">Hydrolase</keyword>
<dbReference type="PROSITE" id="PS50207">
    <property type="entry name" value="CASPASE_P10"/>
    <property type="match status" value="1"/>
</dbReference>
<dbReference type="InterPro" id="IPR029030">
    <property type="entry name" value="Caspase-like_dom_sf"/>
</dbReference>
<feature type="domain" description="Caspase family p10" evidence="15">
    <location>
        <begin position="197"/>
        <end position="265"/>
    </location>
</feature>
<evidence type="ECO:0000256" key="13">
    <source>
        <dbReference type="ARBA" id="ARBA00039708"/>
    </source>
</evidence>
<dbReference type="GeneTree" id="ENSGT00940000153232"/>
<comment type="catalytic activity">
    <reaction evidence="10">
        <text>Strict requirement for an Asp residue at positions P1 and P4. It has a preferred cleavage sequence of Asp-Xaa-Xaa-Asp-|- with a hydrophobic amino-acid residue at P2 and a hydrophilic amino-acid residue at P3, although Val or Ala are also accepted at this position.</text>
        <dbReference type="EC" id="3.4.22.56"/>
    </reaction>
</comment>
<dbReference type="GO" id="GO:0043525">
    <property type="term" value="P:positive regulation of neuron apoptotic process"/>
    <property type="evidence" value="ECO:0007669"/>
    <property type="project" value="TreeGrafter"/>
</dbReference>
<keyword evidence="9" id="KW-0865">Zymogen</keyword>
<dbReference type="PROSITE" id="PS01121">
    <property type="entry name" value="CASPASE_HIS"/>
    <property type="match status" value="1"/>
</dbReference>
<evidence type="ECO:0000259" key="15">
    <source>
        <dbReference type="PROSITE" id="PS50207"/>
    </source>
</evidence>
<accession>A0A2K5PZH5</accession>
<organism evidence="17 18">
    <name type="scientific">Cebus imitator</name>
    <name type="common">Panamanian white-faced capuchin</name>
    <name type="synonym">Cebus capucinus imitator</name>
    <dbReference type="NCBI Taxonomy" id="2715852"/>
    <lineage>
        <taxon>Eukaryota</taxon>
        <taxon>Metazoa</taxon>
        <taxon>Chordata</taxon>
        <taxon>Craniata</taxon>
        <taxon>Vertebrata</taxon>
        <taxon>Euteleostomi</taxon>
        <taxon>Mammalia</taxon>
        <taxon>Eutheria</taxon>
        <taxon>Euarchontoglires</taxon>
        <taxon>Primates</taxon>
        <taxon>Haplorrhini</taxon>
        <taxon>Platyrrhini</taxon>
        <taxon>Cebidae</taxon>
        <taxon>Cebinae</taxon>
        <taxon>Cebus</taxon>
    </lineage>
</organism>
<dbReference type="GO" id="GO:0004197">
    <property type="term" value="F:cysteine-type endopeptidase activity"/>
    <property type="evidence" value="ECO:0007669"/>
    <property type="project" value="InterPro"/>
</dbReference>
<evidence type="ECO:0000256" key="6">
    <source>
        <dbReference type="ARBA" id="ARBA00022799"/>
    </source>
</evidence>
<evidence type="ECO:0000256" key="2">
    <source>
        <dbReference type="ARBA" id="ARBA00010134"/>
    </source>
</evidence>
<reference evidence="17" key="1">
    <citation type="submission" date="2025-08" db="UniProtKB">
        <authorList>
            <consortium name="Ensembl"/>
        </authorList>
    </citation>
    <scope>IDENTIFICATION</scope>
</reference>
<sequence length="265" mass="30075">ENTENPVDSKSIKNLEPKVRHGSESMDCGISLDNSYKMDHPKMGLCIIINNKNFHKSTGMASWSGTHVDAANLRETFMNLKYEVRNKNDLLHEEVMELMRNVSKEDHSKRNSFVCVLLSHGEEEIIFETNGPIDLKKITSFFRGDCCRSLTGKPTFFITQACRGIEPDCGIEMDRGVDDGMACHNIPVEADLLRAYSTDGSWFIQSLCAMLEQCTHKLAFMHILTQVNQKVATEFESFSLDAAFNAKKQIPCIVSMLTKELYFYH</sequence>
<evidence type="ECO:0000313" key="17">
    <source>
        <dbReference type="Ensembl" id="ENSCCAP00000009063.1"/>
    </source>
</evidence>
<reference evidence="17" key="2">
    <citation type="submission" date="2025-09" db="UniProtKB">
        <authorList>
            <consortium name="Ensembl"/>
        </authorList>
    </citation>
    <scope>IDENTIFICATION</scope>
</reference>
<dbReference type="GO" id="GO:0030216">
    <property type="term" value="P:keratinocyte differentiation"/>
    <property type="evidence" value="ECO:0007669"/>
    <property type="project" value="TreeGrafter"/>
</dbReference>
<dbReference type="GO" id="GO:0072734">
    <property type="term" value="P:cellular response to staurosporine"/>
    <property type="evidence" value="ECO:0007669"/>
    <property type="project" value="UniProtKB-ARBA"/>
</dbReference>
<evidence type="ECO:0000256" key="14">
    <source>
        <dbReference type="RuleBase" id="RU003971"/>
    </source>
</evidence>
<dbReference type="STRING" id="9516.ENSCCAP00000009063"/>
<dbReference type="InterPro" id="IPR001309">
    <property type="entry name" value="Pept_C14_p20"/>
</dbReference>
<name>A0A2K5PZH5_CEBIM</name>
<dbReference type="GO" id="GO:0030218">
    <property type="term" value="P:erythrocyte differentiation"/>
    <property type="evidence" value="ECO:0007669"/>
    <property type="project" value="TreeGrafter"/>
</dbReference>
<dbReference type="InterPro" id="IPR015917">
    <property type="entry name" value="Pept_C14A"/>
</dbReference>
<comment type="similarity">
    <text evidence="2 14">Belongs to the peptidase C14A family.</text>
</comment>
<dbReference type="GO" id="GO:0051604">
    <property type="term" value="P:protein maturation"/>
    <property type="evidence" value="ECO:0007669"/>
    <property type="project" value="UniProtKB-ARBA"/>
</dbReference>
<evidence type="ECO:0000256" key="1">
    <source>
        <dbReference type="ARBA" id="ARBA00004496"/>
    </source>
</evidence>
<keyword evidence="5" id="KW-0053">Apoptosis</keyword>
<dbReference type="Pfam" id="PF00656">
    <property type="entry name" value="Peptidase_C14"/>
    <property type="match status" value="1"/>
</dbReference>
<dbReference type="PROSITE" id="PS50208">
    <property type="entry name" value="CASPASE_P20"/>
    <property type="match status" value="1"/>
</dbReference>
<dbReference type="FunFam" id="3.40.50.1460:FF:000001">
    <property type="entry name" value="Caspase-3 preproprotein"/>
    <property type="match status" value="1"/>
</dbReference>
<evidence type="ECO:0000256" key="3">
    <source>
        <dbReference type="ARBA" id="ARBA00022490"/>
    </source>
</evidence>
<dbReference type="InterPro" id="IPR016129">
    <property type="entry name" value="Caspase_his_AS"/>
</dbReference>
<dbReference type="GO" id="GO:0030182">
    <property type="term" value="P:neuron differentiation"/>
    <property type="evidence" value="ECO:0007669"/>
    <property type="project" value="TreeGrafter"/>
</dbReference>
<dbReference type="SMART" id="SM00115">
    <property type="entry name" value="CASc"/>
    <property type="match status" value="1"/>
</dbReference>
<dbReference type="GO" id="GO:0005737">
    <property type="term" value="C:cytoplasm"/>
    <property type="evidence" value="ECO:0007669"/>
    <property type="project" value="UniProtKB-SubCell"/>
</dbReference>
<dbReference type="GO" id="GO:0006915">
    <property type="term" value="P:apoptotic process"/>
    <property type="evidence" value="ECO:0007669"/>
    <property type="project" value="UniProtKB-KW"/>
</dbReference>
<dbReference type="InterPro" id="IPR011600">
    <property type="entry name" value="Pept_C14_caspase"/>
</dbReference>
<dbReference type="SUPFAM" id="SSF52129">
    <property type="entry name" value="Caspase-like"/>
    <property type="match status" value="1"/>
</dbReference>
<evidence type="ECO:0000313" key="18">
    <source>
        <dbReference type="Proteomes" id="UP000233040"/>
    </source>
</evidence>
<evidence type="ECO:0000256" key="11">
    <source>
        <dbReference type="ARBA" id="ARBA00038525"/>
    </source>
</evidence>
<keyword evidence="4" id="KW-0645">Protease</keyword>
<keyword evidence="6" id="KW-0702">S-nitrosylation</keyword>
<dbReference type="EC" id="3.4.22.56" evidence="12"/>
<keyword evidence="8" id="KW-0788">Thiol protease</keyword>
<dbReference type="GO" id="GO:0006508">
    <property type="term" value="P:proteolysis"/>
    <property type="evidence" value="ECO:0007669"/>
    <property type="project" value="UniProtKB-KW"/>
</dbReference>
<evidence type="ECO:0000256" key="9">
    <source>
        <dbReference type="ARBA" id="ARBA00023145"/>
    </source>
</evidence>
<keyword evidence="3" id="KW-0963">Cytoplasm</keyword>
<evidence type="ECO:0000256" key="7">
    <source>
        <dbReference type="ARBA" id="ARBA00022801"/>
    </source>
</evidence>
<dbReference type="PRINTS" id="PR00376">
    <property type="entry name" value="IL1BCENZYME"/>
</dbReference>
<proteinExistence type="inferred from homology"/>
<dbReference type="Gene3D" id="3.40.50.1460">
    <property type="match status" value="1"/>
</dbReference>
<feature type="domain" description="Caspase family p20" evidence="16">
    <location>
        <begin position="42"/>
        <end position="166"/>
    </location>
</feature>
<dbReference type="CDD" id="cd00032">
    <property type="entry name" value="CASc"/>
    <property type="match status" value="1"/>
</dbReference>
<dbReference type="Ensembl" id="ENSCCAT00000026445.1">
    <property type="protein sequence ID" value="ENSCCAP00000009063.1"/>
    <property type="gene ID" value="ENSCCAG00000022284.1"/>
</dbReference>
<dbReference type="PANTHER" id="PTHR10454:SF198">
    <property type="entry name" value="CASPASE-3"/>
    <property type="match status" value="1"/>
</dbReference>
<dbReference type="InterPro" id="IPR002398">
    <property type="entry name" value="Pept_C14"/>
</dbReference>
<protein>
    <recommendedName>
        <fullName evidence="13">Caspase-3</fullName>
        <ecNumber evidence="12">3.4.22.56</ecNumber>
    </recommendedName>
</protein>
<keyword evidence="18" id="KW-1185">Reference proteome</keyword>
<dbReference type="InterPro" id="IPR002138">
    <property type="entry name" value="Pept_C14_p10"/>
</dbReference>
<dbReference type="OMA" id="MACHNIP"/>
<evidence type="ECO:0000256" key="10">
    <source>
        <dbReference type="ARBA" id="ARBA00036189"/>
    </source>
</evidence>
<dbReference type="GO" id="GO:0031264">
    <property type="term" value="C:death-inducing signaling complex"/>
    <property type="evidence" value="ECO:0007669"/>
    <property type="project" value="TreeGrafter"/>
</dbReference>
<evidence type="ECO:0000256" key="4">
    <source>
        <dbReference type="ARBA" id="ARBA00022670"/>
    </source>
</evidence>
<dbReference type="AlphaFoldDB" id="A0A2K5PZH5"/>
<evidence type="ECO:0000256" key="8">
    <source>
        <dbReference type="ARBA" id="ARBA00022807"/>
    </source>
</evidence>
<comment type="subunit">
    <text evidence="11">Heterotetramer that consists of two anti-parallel arranged heterodimers, each one formed by a 17 kDa (p17) and a 12 kDa (p12) subunit. Interacts with BIRC6/bruce.</text>
</comment>
<dbReference type="PANTHER" id="PTHR10454">
    <property type="entry name" value="CASPASE"/>
    <property type="match status" value="1"/>
</dbReference>
<comment type="subcellular location">
    <subcellularLocation>
        <location evidence="1">Cytoplasm</location>
    </subcellularLocation>
</comment>
<evidence type="ECO:0000259" key="16">
    <source>
        <dbReference type="PROSITE" id="PS50208"/>
    </source>
</evidence>